<feature type="compositionally biased region" description="Low complexity" evidence="3">
    <location>
        <begin position="1"/>
        <end position="18"/>
    </location>
</feature>
<feature type="region of interest" description="Disordered" evidence="3">
    <location>
        <begin position="1"/>
        <end position="26"/>
    </location>
</feature>
<dbReference type="Pfam" id="PF11951">
    <property type="entry name" value="Fungal_trans_2"/>
    <property type="match status" value="1"/>
</dbReference>
<dbReference type="GO" id="GO:0005634">
    <property type="term" value="C:nucleus"/>
    <property type="evidence" value="ECO:0007669"/>
    <property type="project" value="UniProtKB-SubCell"/>
</dbReference>
<dbReference type="InterPro" id="IPR021858">
    <property type="entry name" value="Fun_TF"/>
</dbReference>
<keyword evidence="2" id="KW-0539">Nucleus</keyword>
<dbReference type="GO" id="GO:0000981">
    <property type="term" value="F:DNA-binding transcription factor activity, RNA polymerase II-specific"/>
    <property type="evidence" value="ECO:0007669"/>
    <property type="project" value="InterPro"/>
</dbReference>
<dbReference type="PANTHER" id="PTHR37534:SF7">
    <property type="entry name" value="TRANSCRIPTIONAL ACTIVATOR PROTEIN UGA3"/>
    <property type="match status" value="1"/>
</dbReference>
<comment type="subcellular location">
    <subcellularLocation>
        <location evidence="1">Nucleus</location>
    </subcellularLocation>
</comment>
<feature type="non-terminal residue" evidence="5">
    <location>
        <position position="498"/>
    </location>
</feature>
<dbReference type="STRING" id="5539.A0A3E2HEM3"/>
<evidence type="ECO:0000256" key="1">
    <source>
        <dbReference type="ARBA" id="ARBA00004123"/>
    </source>
</evidence>
<evidence type="ECO:0000313" key="6">
    <source>
        <dbReference type="Proteomes" id="UP000258309"/>
    </source>
</evidence>
<dbReference type="PROSITE" id="PS50048">
    <property type="entry name" value="ZN2_CY6_FUNGAL_2"/>
    <property type="match status" value="1"/>
</dbReference>
<feature type="non-terminal residue" evidence="5">
    <location>
        <position position="1"/>
    </location>
</feature>
<dbReference type="EMBL" id="NCSJ02000072">
    <property type="protein sequence ID" value="RFU31612.1"/>
    <property type="molecule type" value="Genomic_DNA"/>
</dbReference>
<keyword evidence="6" id="KW-1185">Reference proteome</keyword>
<evidence type="ECO:0000256" key="2">
    <source>
        <dbReference type="ARBA" id="ARBA00023242"/>
    </source>
</evidence>
<sequence>MDSSISETTSTATSPPASNDRPIRRRFATTGRVRSGCLTCKARKKKCDDQRAGSLEPCQSCVRLGLICERLPQRKVVLPQQKKLRDGEILDNKSLPSRSPSRSESPQPISGITCGNNGFMTLYSLDSASPERILLKYYVERLAPLCSILQHGGNEFRNVLLPMAIDDSSLLYALFTYASIHAPSSGPVPCITPHTRLRFESEAARGLAEAIRQNSVSESTIACALICSTAEVVSGDTQRWSIHLRGAGHLIEQLGGPERLRQTSDGRFLLRNFAYHDIMAALSTSWRPRFRGAYWIDDDSCLSPDCLMGIAHQILGHISDMCYFIADTNDQDDSSPAFASSTTRRGQSLAQLLLSQTLIPCTTLSGSELESLLHHAEAFRYAALLRLYRFLSRYAASSTTYVTQVSECVQSIMTHMYQVPPNLYCELGLVFPLFMAGIEGLDDKVKVSYIRNRLQNIESWTGFQHVSRVREVLESVWSTGWTDWETLLNTLDWQISLA</sequence>
<reference evidence="5 6" key="1">
    <citation type="submission" date="2018-05" db="EMBL/GenBank/DDBJ databases">
        <title>Draft genome sequence of Scytalidium lignicola DSM 105466, a ubiquitous saprotrophic fungus.</title>
        <authorList>
            <person name="Buettner E."/>
            <person name="Gebauer A.M."/>
            <person name="Hofrichter M."/>
            <person name="Liers C."/>
            <person name="Kellner H."/>
        </authorList>
    </citation>
    <scope>NUCLEOTIDE SEQUENCE [LARGE SCALE GENOMIC DNA]</scope>
    <source>
        <strain evidence="5 6">DSM 105466</strain>
    </source>
</reference>
<gene>
    <name evidence="5" type="ORF">B7463_g4744</name>
</gene>
<dbReference type="PANTHER" id="PTHR37534">
    <property type="entry name" value="TRANSCRIPTIONAL ACTIVATOR PROTEIN UGA3"/>
    <property type="match status" value="1"/>
</dbReference>
<dbReference type="GO" id="GO:0045944">
    <property type="term" value="P:positive regulation of transcription by RNA polymerase II"/>
    <property type="evidence" value="ECO:0007669"/>
    <property type="project" value="TreeGrafter"/>
</dbReference>
<evidence type="ECO:0000259" key="4">
    <source>
        <dbReference type="PROSITE" id="PS50048"/>
    </source>
</evidence>
<protein>
    <recommendedName>
        <fullName evidence="4">Zn(2)-C6 fungal-type domain-containing protein</fullName>
    </recommendedName>
</protein>
<accession>A0A3E2HEM3</accession>
<dbReference type="Pfam" id="PF00172">
    <property type="entry name" value="Zn_clus"/>
    <property type="match status" value="1"/>
</dbReference>
<dbReference type="InterPro" id="IPR036864">
    <property type="entry name" value="Zn2-C6_fun-type_DNA-bd_sf"/>
</dbReference>
<dbReference type="SMART" id="SM00066">
    <property type="entry name" value="GAL4"/>
    <property type="match status" value="1"/>
</dbReference>
<dbReference type="OrthoDB" id="3509362at2759"/>
<name>A0A3E2HEM3_SCYLI</name>
<dbReference type="GO" id="GO:0008270">
    <property type="term" value="F:zinc ion binding"/>
    <property type="evidence" value="ECO:0007669"/>
    <property type="project" value="InterPro"/>
</dbReference>
<dbReference type="Gene3D" id="4.10.240.10">
    <property type="entry name" value="Zn(2)-C6 fungal-type DNA-binding domain"/>
    <property type="match status" value="1"/>
</dbReference>
<organism evidence="5 6">
    <name type="scientific">Scytalidium lignicola</name>
    <name type="common">Hyphomycete</name>
    <dbReference type="NCBI Taxonomy" id="5539"/>
    <lineage>
        <taxon>Eukaryota</taxon>
        <taxon>Fungi</taxon>
        <taxon>Dikarya</taxon>
        <taxon>Ascomycota</taxon>
        <taxon>Pezizomycotina</taxon>
        <taxon>Leotiomycetes</taxon>
        <taxon>Leotiomycetes incertae sedis</taxon>
        <taxon>Scytalidium</taxon>
    </lineage>
</organism>
<feature type="domain" description="Zn(2)-C6 fungal-type" evidence="4">
    <location>
        <begin position="36"/>
        <end position="68"/>
    </location>
</feature>
<dbReference type="Proteomes" id="UP000258309">
    <property type="component" value="Unassembled WGS sequence"/>
</dbReference>
<evidence type="ECO:0000313" key="5">
    <source>
        <dbReference type="EMBL" id="RFU31612.1"/>
    </source>
</evidence>
<comment type="caution">
    <text evidence="5">The sequence shown here is derived from an EMBL/GenBank/DDBJ whole genome shotgun (WGS) entry which is preliminary data.</text>
</comment>
<proteinExistence type="predicted"/>
<feature type="compositionally biased region" description="Low complexity" evidence="3">
    <location>
        <begin position="94"/>
        <end position="110"/>
    </location>
</feature>
<feature type="region of interest" description="Disordered" evidence="3">
    <location>
        <begin position="88"/>
        <end position="112"/>
    </location>
</feature>
<evidence type="ECO:0000256" key="3">
    <source>
        <dbReference type="SAM" id="MobiDB-lite"/>
    </source>
</evidence>
<dbReference type="GO" id="GO:0000976">
    <property type="term" value="F:transcription cis-regulatory region binding"/>
    <property type="evidence" value="ECO:0007669"/>
    <property type="project" value="TreeGrafter"/>
</dbReference>
<dbReference type="PROSITE" id="PS00463">
    <property type="entry name" value="ZN2_CY6_FUNGAL_1"/>
    <property type="match status" value="1"/>
</dbReference>
<dbReference type="InterPro" id="IPR001138">
    <property type="entry name" value="Zn2Cys6_DnaBD"/>
</dbReference>
<dbReference type="OMA" id="MPGTIDP"/>
<dbReference type="AlphaFoldDB" id="A0A3E2HEM3"/>
<dbReference type="SUPFAM" id="SSF57701">
    <property type="entry name" value="Zn2/Cys6 DNA-binding domain"/>
    <property type="match status" value="1"/>
</dbReference>